<evidence type="ECO:0000313" key="7">
    <source>
        <dbReference type="EMBL" id="QDY68907.1"/>
    </source>
</evidence>
<reference evidence="7 8" key="1">
    <citation type="submission" date="2019-07" db="EMBL/GenBank/DDBJ databases">
        <title>Litoreibacter alkalisoli sp. nov., isolated from saline-alkaline soil.</title>
        <authorList>
            <person name="Wang S."/>
            <person name="Xu L."/>
            <person name="Xing Y.-T."/>
            <person name="Sun J.-Q."/>
        </authorList>
    </citation>
    <scope>NUCLEOTIDE SEQUENCE [LARGE SCALE GENOMIC DNA]</scope>
    <source>
        <strain evidence="7 8">LN3S51</strain>
    </source>
</reference>
<comment type="subcellular location">
    <subcellularLocation>
        <location evidence="1">Cell inner membrane</location>
    </subcellularLocation>
</comment>
<keyword evidence="8" id="KW-1185">Reference proteome</keyword>
<keyword evidence="6 7" id="KW-0012">Acyltransferase</keyword>
<dbReference type="AlphaFoldDB" id="A0A5B8J359"/>
<dbReference type="PANTHER" id="PTHR30606">
    <property type="entry name" value="LIPID A BIOSYNTHESIS LAUROYL ACYLTRANSFERASE"/>
    <property type="match status" value="1"/>
</dbReference>
<dbReference type="GO" id="GO:0016746">
    <property type="term" value="F:acyltransferase activity"/>
    <property type="evidence" value="ECO:0007669"/>
    <property type="project" value="UniProtKB-KW"/>
</dbReference>
<dbReference type="InterPro" id="IPR004960">
    <property type="entry name" value="LipA_acyltrans"/>
</dbReference>
<evidence type="ECO:0000256" key="3">
    <source>
        <dbReference type="ARBA" id="ARBA00022519"/>
    </source>
</evidence>
<organism evidence="7 8">
    <name type="scientific">Qingshengfaniella alkalisoli</name>
    <dbReference type="NCBI Taxonomy" id="2599296"/>
    <lineage>
        <taxon>Bacteria</taxon>
        <taxon>Pseudomonadati</taxon>
        <taxon>Pseudomonadota</taxon>
        <taxon>Alphaproteobacteria</taxon>
        <taxon>Rhodobacterales</taxon>
        <taxon>Paracoccaceae</taxon>
        <taxon>Qingshengfaniella</taxon>
    </lineage>
</organism>
<proteinExistence type="predicted"/>
<evidence type="ECO:0000256" key="1">
    <source>
        <dbReference type="ARBA" id="ARBA00004533"/>
    </source>
</evidence>
<evidence type="ECO:0000256" key="2">
    <source>
        <dbReference type="ARBA" id="ARBA00022475"/>
    </source>
</evidence>
<dbReference type="OrthoDB" id="9801955at2"/>
<evidence type="ECO:0000313" key="8">
    <source>
        <dbReference type="Proteomes" id="UP000318483"/>
    </source>
</evidence>
<accession>A0A5B8J359</accession>
<protein>
    <submittedName>
        <fullName evidence="7">Lysophospholipid acyltransferase family protein</fullName>
    </submittedName>
</protein>
<dbReference type="Pfam" id="PF03279">
    <property type="entry name" value="Lip_A_acyltrans"/>
    <property type="match status" value="1"/>
</dbReference>
<dbReference type="CDD" id="cd07984">
    <property type="entry name" value="LPLAT_LABLAT-like"/>
    <property type="match status" value="1"/>
</dbReference>
<evidence type="ECO:0000256" key="5">
    <source>
        <dbReference type="ARBA" id="ARBA00023136"/>
    </source>
</evidence>
<sequence length="301" mass="33215">MAKRKTSPTLRRIQGRLIVAMIQAPLVLPYDTRMRAVGWLMSSVAAPLAGYRKRIRENLSHAVPDLPKAEVERLCRAVPANTGRMLVEISSGQEFIDRIAATPMTGPGVADLDTAKAEKRPIIVVSGHFGNFDAARCALALRGHEIGALYRPVDDPYLDRAFHDALTAIAAPVFPRGRKGLGQMLRFLRKGNALAILPDQHVNRGAPLTFFGKTALTSLSAADMALKYNALLVPVYGIRDGAGFDIIAESPIPHSDAETMMQAVNDSLEARIRENMDQWLWIHRRWKPERQRKASAARISP</sequence>
<keyword evidence="4 7" id="KW-0808">Transferase</keyword>
<dbReference type="RefSeq" id="WP_146364002.1">
    <property type="nucleotide sequence ID" value="NZ_CP042261.1"/>
</dbReference>
<dbReference type="EMBL" id="CP042261">
    <property type="protein sequence ID" value="QDY68907.1"/>
    <property type="molecule type" value="Genomic_DNA"/>
</dbReference>
<evidence type="ECO:0000256" key="4">
    <source>
        <dbReference type="ARBA" id="ARBA00022679"/>
    </source>
</evidence>
<keyword evidence="2" id="KW-1003">Cell membrane</keyword>
<keyword evidence="5" id="KW-0472">Membrane</keyword>
<dbReference type="KEGG" id="lit:FPZ52_04165"/>
<name>A0A5B8J359_9RHOB</name>
<dbReference type="Proteomes" id="UP000318483">
    <property type="component" value="Chromosome"/>
</dbReference>
<gene>
    <name evidence="7" type="ORF">FPZ52_04165</name>
</gene>
<dbReference type="GO" id="GO:0009247">
    <property type="term" value="P:glycolipid biosynthetic process"/>
    <property type="evidence" value="ECO:0007669"/>
    <property type="project" value="UniProtKB-ARBA"/>
</dbReference>
<dbReference type="PANTHER" id="PTHR30606:SF10">
    <property type="entry name" value="PHOSPHATIDYLINOSITOL MANNOSIDE ACYLTRANSFERASE"/>
    <property type="match status" value="1"/>
</dbReference>
<evidence type="ECO:0000256" key="6">
    <source>
        <dbReference type="ARBA" id="ARBA00023315"/>
    </source>
</evidence>
<dbReference type="GO" id="GO:0005886">
    <property type="term" value="C:plasma membrane"/>
    <property type="evidence" value="ECO:0007669"/>
    <property type="project" value="UniProtKB-SubCell"/>
</dbReference>
<keyword evidence="3" id="KW-0997">Cell inner membrane</keyword>